<dbReference type="Proteomes" id="UP000198945">
    <property type="component" value="Unassembled WGS sequence"/>
</dbReference>
<keyword evidence="9" id="KW-0175">Coiled coil</keyword>
<dbReference type="Pfam" id="PF03880">
    <property type="entry name" value="DbpA"/>
    <property type="match status" value="1"/>
</dbReference>
<keyword evidence="4" id="KW-0963">Cytoplasm</keyword>
<dbReference type="GeneID" id="57013696"/>
<evidence type="ECO:0000256" key="9">
    <source>
        <dbReference type="SAM" id="Coils"/>
    </source>
</evidence>
<evidence type="ECO:0000256" key="3">
    <source>
        <dbReference type="ARBA" id="ARBA00012551"/>
    </source>
</evidence>
<dbReference type="Gene3D" id="3.30.70.330">
    <property type="match status" value="1"/>
</dbReference>
<dbReference type="RefSeq" id="WP_089655138.1">
    <property type="nucleotide sequence ID" value="NZ_FMYT01000016.1"/>
</dbReference>
<dbReference type="EMBL" id="SOEF01000036">
    <property type="protein sequence ID" value="TDX38407.1"/>
    <property type="molecule type" value="Genomic_DNA"/>
</dbReference>
<dbReference type="InterPro" id="IPR047187">
    <property type="entry name" value="SF1_C_Upf1"/>
</dbReference>
<evidence type="ECO:0000256" key="7">
    <source>
        <dbReference type="ARBA" id="ARBA00022806"/>
    </source>
</evidence>
<evidence type="ECO:0000313" key="20">
    <source>
        <dbReference type="Proteomes" id="UP000199519"/>
    </source>
</evidence>
<keyword evidence="7 12" id="KW-0347">Helicase</keyword>
<name>A0A1G6Q120_9FIRM</name>
<reference evidence="14 19" key="2">
    <citation type="submission" date="2016-10" db="EMBL/GenBank/DDBJ databases">
        <authorList>
            <person name="de Groot N.N."/>
        </authorList>
    </citation>
    <scope>NUCLEOTIDE SEQUENCE [LARGE SCALE GENOMIC DNA]</scope>
    <source>
        <strain evidence="14 19">WG7</strain>
    </source>
</reference>
<dbReference type="InterPro" id="IPR041679">
    <property type="entry name" value="DNA2/NAM7-like_C"/>
</dbReference>
<dbReference type="EMBL" id="FOHG01000004">
    <property type="protein sequence ID" value="SES72529.1"/>
    <property type="molecule type" value="Genomic_DNA"/>
</dbReference>
<evidence type="ECO:0000256" key="6">
    <source>
        <dbReference type="ARBA" id="ARBA00022801"/>
    </source>
</evidence>
<reference evidence="11 21" key="3">
    <citation type="submission" date="2018-04" db="EMBL/GenBank/DDBJ databases">
        <title>Subsurface microbial communities from deep shales in Ohio and West Virginia, USA.</title>
        <authorList>
            <person name="Wrighton K."/>
        </authorList>
    </citation>
    <scope>NUCLEOTIDE SEQUENCE [LARGE SCALE GENOMIC DNA]</scope>
    <source>
        <strain evidence="17 22">DSMZ 11287</strain>
        <strain evidence="11 21">MSL28</strain>
    </source>
</reference>
<evidence type="ECO:0000256" key="5">
    <source>
        <dbReference type="ARBA" id="ARBA00022741"/>
    </source>
</evidence>
<dbReference type="InterPro" id="IPR012677">
    <property type="entry name" value="Nucleotide-bd_a/b_plait_sf"/>
</dbReference>
<sequence>MVTLVISDIDKSIGPGDIVGAFINEAGTESDNIGKINIDKKNKIAEVEVNWESASQIIEAMDNNQIGGVKVQVEVKNPDDLIDKNIINYYNKFHELVELERQEEIDRHKLEIKYLSARERQAKGRTLLDLHGRDDGTTFGHRPLVKFTSKYKGERLAETQITPGDLVMISLNKPLHPNNPIGTVIEKTAYSITAAFESHPPEFIYNKGVRLDLFVNDTSFQRMFSALEKIKHPENELQKRKRDILLERKKPKLNECLSLSLDCLNESQLNAVESALAAEDLYLIQGPPGTGKTVTAVELINKAVKDGMKVLAAADSNTAVDNLLELLAEKELNVIRIGHPIRVNRKLREHTLDEIVLEHQDYLEAEKLRDEVSDLINKQESYIYPGGKYRRGLSDQEIKNYAEKDLEHHVRGISPEVIEEMAEWLELQAKIDEYFKEIESLENKAVEELLDEADIICTTNISAGSDLLADRDFDLSVIDEATQATQPAALIPYLKADKTILIGDHKQLPPTVVNQKAAKNGLSISLFERLMGSYQEKLSSLLKIQYRMNRELMGFSSIYFYNNSLTAAESAADQKLSDLGIELEVDDCFTSKSLKSEYPLVFLDTKEMKADERSFEGSNSYDNPVESEIVLDILDRAVKSLIPENDIAVIAPYKDQVDLINQHNKFQNVEIDTVDAFQGREKEMIIFSAVRSNNDNTIGFLRDLRRLNVALTRAKRKLIFIGDSSTICSHNVYAKLLKYIKKTGLYYKL</sequence>
<evidence type="ECO:0000313" key="23">
    <source>
        <dbReference type="Proteomes" id="UP000295758"/>
    </source>
</evidence>
<dbReference type="GO" id="GO:0003677">
    <property type="term" value="F:DNA binding"/>
    <property type="evidence" value="ECO:0007669"/>
    <property type="project" value="InterPro"/>
</dbReference>
<dbReference type="Proteomes" id="UP000295472">
    <property type="component" value="Unassembled WGS sequence"/>
</dbReference>
<evidence type="ECO:0000256" key="2">
    <source>
        <dbReference type="ARBA" id="ARBA00007913"/>
    </source>
</evidence>
<keyword evidence="8" id="KW-0067">ATP-binding</keyword>
<dbReference type="Pfam" id="PF13086">
    <property type="entry name" value="AAA_11"/>
    <property type="match status" value="1"/>
</dbReference>
<evidence type="ECO:0000313" key="15">
    <source>
        <dbReference type="EMBL" id="SES72529.1"/>
    </source>
</evidence>
<evidence type="ECO:0000259" key="10">
    <source>
        <dbReference type="SMART" id="SM00382"/>
    </source>
</evidence>
<evidence type="ECO:0000313" key="14">
    <source>
        <dbReference type="EMBL" id="SDI87733.1"/>
    </source>
</evidence>
<dbReference type="GO" id="GO:0005694">
    <property type="term" value="C:chromosome"/>
    <property type="evidence" value="ECO:0007669"/>
    <property type="project" value="UniProtKB-ARBA"/>
</dbReference>
<dbReference type="Proteomes" id="UP000324896">
    <property type="component" value="Unassembled WGS sequence"/>
</dbReference>
<dbReference type="CDD" id="cd12252">
    <property type="entry name" value="RRM_DbpA"/>
    <property type="match status" value="1"/>
</dbReference>
<evidence type="ECO:0000313" key="17">
    <source>
        <dbReference type="EMBL" id="TDX38407.1"/>
    </source>
</evidence>
<reference evidence="18 20" key="1">
    <citation type="submission" date="2016-10" db="EMBL/GenBank/DDBJ databases">
        <authorList>
            <person name="Varghese N."/>
            <person name="Submissions S."/>
        </authorList>
    </citation>
    <scope>NUCLEOTIDE SEQUENCE [LARGE SCALE GENOMIC DNA]</scope>
    <source>
        <strain evidence="12 24">WG10</strain>
        <strain evidence="13 20">WG2</strain>
        <strain evidence="15 18">WG5</strain>
    </source>
</reference>
<dbReference type="Proteomes" id="UP000247389">
    <property type="component" value="Unassembled WGS sequence"/>
</dbReference>
<dbReference type="InterPro" id="IPR027417">
    <property type="entry name" value="P-loop_NTPase"/>
</dbReference>
<gene>
    <name evidence="16" type="ORF">BY453_1102</name>
    <name evidence="17" type="ORF">C7954_13617</name>
    <name evidence="11" type="ORF">C8C78_1212</name>
    <name evidence="12" type="ORF">SAMN04488597_11635</name>
    <name evidence="13" type="ORF">SAMN04488598_10549</name>
    <name evidence="15" type="ORF">SAMN04515652_10480</name>
    <name evidence="14" type="ORF">SAMN04515654_11819</name>
</gene>
<keyword evidence="6" id="KW-0378">Hydrolase</keyword>
<evidence type="ECO:0000313" key="21">
    <source>
        <dbReference type="Proteomes" id="UP000247389"/>
    </source>
</evidence>
<evidence type="ECO:0000256" key="4">
    <source>
        <dbReference type="ARBA" id="ARBA00022490"/>
    </source>
</evidence>
<dbReference type="InterPro" id="IPR050534">
    <property type="entry name" value="Coronavir_polyprotein_1ab"/>
</dbReference>
<protein>
    <recommendedName>
        <fullName evidence="3">DNA helicase</fullName>
        <ecNumber evidence="3">3.6.4.12</ecNumber>
    </recommendedName>
</protein>
<dbReference type="InterPro" id="IPR003593">
    <property type="entry name" value="AAA+_ATPase"/>
</dbReference>
<evidence type="ECO:0000313" key="24">
    <source>
        <dbReference type="Proteomes" id="UP000324896"/>
    </source>
</evidence>
<accession>A0A1G6Q120</accession>
<dbReference type="Proteomes" id="UP000198612">
    <property type="component" value="Unassembled WGS sequence"/>
</dbReference>
<keyword evidence="20" id="KW-1185">Reference proteome</keyword>
<dbReference type="EC" id="3.6.4.12" evidence="3"/>
<proteinExistence type="inferred from homology"/>
<reference evidence="16 23" key="4">
    <citation type="submission" date="2019-03" db="EMBL/GenBank/DDBJ databases">
        <title>Deep subsurface shale carbon reservoir microbial communities from Ohio and West Virginia, USA.</title>
        <authorList>
            <person name="Wrighton K."/>
        </authorList>
    </citation>
    <scope>NUCLEOTIDE SEQUENCE [LARGE SCALE GENOMIC DNA]</scope>
    <source>
        <strain evidence="16 23">UTICA-S4D12</strain>
    </source>
</reference>
<organism evidence="12 24">
    <name type="scientific">Halanaerobium congolense</name>
    <dbReference type="NCBI Taxonomy" id="54121"/>
    <lineage>
        <taxon>Bacteria</taxon>
        <taxon>Bacillati</taxon>
        <taxon>Bacillota</taxon>
        <taxon>Clostridia</taxon>
        <taxon>Halanaerobiales</taxon>
        <taxon>Halanaerobiaceae</taxon>
        <taxon>Halanaerobium</taxon>
    </lineage>
</organism>
<evidence type="ECO:0000313" key="11">
    <source>
        <dbReference type="EMBL" id="PXV63876.1"/>
    </source>
</evidence>
<dbReference type="NCBIfam" id="TIGR00376">
    <property type="entry name" value="IGHMBP2 family helicase"/>
    <property type="match status" value="1"/>
</dbReference>
<evidence type="ECO:0000313" key="19">
    <source>
        <dbReference type="Proteomes" id="UP000198945"/>
    </source>
</evidence>
<dbReference type="EMBL" id="SOAA01000010">
    <property type="protein sequence ID" value="TDS31602.1"/>
    <property type="molecule type" value="Genomic_DNA"/>
</dbReference>
<dbReference type="Gene3D" id="2.40.30.270">
    <property type="match status" value="1"/>
</dbReference>
<comment type="similarity">
    <text evidence="2">Belongs to the DNA2/NAM7 helicase family.</text>
</comment>
<dbReference type="GO" id="GO:0043139">
    <property type="term" value="F:5'-3' DNA helicase activity"/>
    <property type="evidence" value="ECO:0007669"/>
    <property type="project" value="TreeGrafter"/>
</dbReference>
<dbReference type="SMART" id="SM00382">
    <property type="entry name" value="AAA"/>
    <property type="match status" value="1"/>
</dbReference>
<evidence type="ECO:0000256" key="8">
    <source>
        <dbReference type="ARBA" id="ARBA00022840"/>
    </source>
</evidence>
<dbReference type="Proteomes" id="UP000199519">
    <property type="component" value="Unassembled WGS sequence"/>
</dbReference>
<dbReference type="Pfam" id="PF13087">
    <property type="entry name" value="AAA_12"/>
    <property type="match status" value="1"/>
</dbReference>
<dbReference type="GO" id="GO:0016787">
    <property type="term" value="F:hydrolase activity"/>
    <property type="evidence" value="ECO:0007669"/>
    <property type="project" value="UniProtKB-KW"/>
</dbReference>
<evidence type="ECO:0000313" key="12">
    <source>
        <dbReference type="EMBL" id="SDC86162.1"/>
    </source>
</evidence>
<dbReference type="Gene3D" id="3.40.50.300">
    <property type="entry name" value="P-loop containing nucleotide triphosphate hydrolases"/>
    <property type="match status" value="2"/>
</dbReference>
<dbReference type="GO" id="GO:0003723">
    <property type="term" value="F:RNA binding"/>
    <property type="evidence" value="ECO:0007669"/>
    <property type="project" value="InterPro"/>
</dbReference>
<feature type="coiled-coil region" evidence="9">
    <location>
        <begin position="424"/>
        <end position="451"/>
    </location>
</feature>
<dbReference type="GO" id="GO:0005737">
    <property type="term" value="C:cytoplasm"/>
    <property type="evidence" value="ECO:0007669"/>
    <property type="project" value="UniProtKB-SubCell"/>
</dbReference>
<evidence type="ECO:0000256" key="1">
    <source>
        <dbReference type="ARBA" id="ARBA00004496"/>
    </source>
</evidence>
<dbReference type="InterPro" id="IPR041677">
    <property type="entry name" value="DNA2/NAM7_AAA_11"/>
</dbReference>
<evidence type="ECO:0000313" key="16">
    <source>
        <dbReference type="EMBL" id="TDS31602.1"/>
    </source>
</evidence>
<dbReference type="AlphaFoldDB" id="A0A1G6Q120"/>
<dbReference type="EMBL" id="FNEH01000018">
    <property type="protein sequence ID" value="SDI87733.1"/>
    <property type="molecule type" value="Genomic_DNA"/>
</dbReference>
<keyword evidence="5" id="KW-0547">Nucleotide-binding</keyword>
<dbReference type="Pfam" id="PF21138">
    <property type="entry name" value="SMUBP-2_HCS1_1B"/>
    <property type="match status" value="1"/>
</dbReference>
<dbReference type="Proteomes" id="UP000295758">
    <property type="component" value="Unassembled WGS sequence"/>
</dbReference>
<dbReference type="PANTHER" id="PTHR43788:SF8">
    <property type="entry name" value="DNA-BINDING PROTEIN SMUBP-2"/>
    <property type="match status" value="1"/>
</dbReference>
<dbReference type="GO" id="GO:0005524">
    <property type="term" value="F:ATP binding"/>
    <property type="evidence" value="ECO:0007669"/>
    <property type="project" value="UniProtKB-KW"/>
</dbReference>
<dbReference type="InterPro" id="IPR005580">
    <property type="entry name" value="DbpA/CsdA_RNA-bd_dom"/>
</dbReference>
<evidence type="ECO:0000313" key="22">
    <source>
        <dbReference type="Proteomes" id="UP000295472"/>
    </source>
</evidence>
<dbReference type="InterPro" id="IPR004483">
    <property type="entry name" value="SMUBP-2/Hcs1-like"/>
</dbReference>
<dbReference type="FunFam" id="3.40.50.300:FF:000326">
    <property type="entry name" value="P-loop containing nucleoside triphosphate hydrolase"/>
    <property type="match status" value="1"/>
</dbReference>
<dbReference type="EMBL" id="FNBJ01000005">
    <property type="protein sequence ID" value="SDF02785.1"/>
    <property type="molecule type" value="Genomic_DNA"/>
</dbReference>
<comment type="subcellular location">
    <subcellularLocation>
        <location evidence="1">Cytoplasm</location>
    </subcellularLocation>
</comment>
<evidence type="ECO:0000313" key="13">
    <source>
        <dbReference type="EMBL" id="SDF02785.1"/>
    </source>
</evidence>
<evidence type="ECO:0000313" key="18">
    <source>
        <dbReference type="Proteomes" id="UP000198612"/>
    </source>
</evidence>
<dbReference type="EMBL" id="FMYT01000016">
    <property type="protein sequence ID" value="SDC86162.1"/>
    <property type="molecule type" value="Genomic_DNA"/>
</dbReference>
<dbReference type="PANTHER" id="PTHR43788">
    <property type="entry name" value="DNA2/NAM7 HELICASE FAMILY MEMBER"/>
    <property type="match status" value="1"/>
</dbReference>
<dbReference type="SUPFAM" id="SSF52540">
    <property type="entry name" value="P-loop containing nucleoside triphosphate hydrolases"/>
    <property type="match status" value="1"/>
</dbReference>
<dbReference type="InterPro" id="IPR048761">
    <property type="entry name" value="SMUBP-2_HCS1_1B"/>
</dbReference>
<dbReference type="CDD" id="cd18808">
    <property type="entry name" value="SF1_C_Upf1"/>
    <property type="match status" value="1"/>
</dbReference>
<dbReference type="EMBL" id="QICM01000021">
    <property type="protein sequence ID" value="PXV63876.1"/>
    <property type="molecule type" value="Genomic_DNA"/>
</dbReference>
<feature type="domain" description="AAA+ ATPase" evidence="10">
    <location>
        <begin position="278"/>
        <end position="479"/>
    </location>
</feature>